<gene>
    <name evidence="6" type="ORF">HF854_09930</name>
</gene>
<dbReference type="Pfam" id="PF01228">
    <property type="entry name" value="Gly_radical"/>
    <property type="match status" value="1"/>
</dbReference>
<proteinExistence type="predicted"/>
<dbReference type="InterPro" id="IPR004184">
    <property type="entry name" value="PFL_dom"/>
</dbReference>
<dbReference type="GO" id="GO:0005829">
    <property type="term" value="C:cytosol"/>
    <property type="evidence" value="ECO:0007669"/>
    <property type="project" value="TreeGrafter"/>
</dbReference>
<dbReference type="RefSeq" id="WP_168936136.1">
    <property type="nucleotide sequence ID" value="NZ_JABAFY010000043.1"/>
</dbReference>
<dbReference type="InterPro" id="IPR001150">
    <property type="entry name" value="Gly_radical"/>
</dbReference>
<dbReference type="PROSITE" id="PS51149">
    <property type="entry name" value="GLY_RADICAL_2"/>
    <property type="match status" value="1"/>
</dbReference>
<evidence type="ECO:0000256" key="3">
    <source>
        <dbReference type="PROSITE-ProRule" id="PRU00493"/>
    </source>
</evidence>
<protein>
    <submittedName>
        <fullName evidence="6">Glycyl radical protein</fullName>
    </submittedName>
</protein>
<evidence type="ECO:0000313" key="7">
    <source>
        <dbReference type="Proteomes" id="UP000522333"/>
    </source>
</evidence>
<evidence type="ECO:0000259" key="5">
    <source>
        <dbReference type="PROSITE" id="PS51554"/>
    </source>
</evidence>
<dbReference type="GO" id="GO:0016829">
    <property type="term" value="F:lyase activity"/>
    <property type="evidence" value="ECO:0007669"/>
    <property type="project" value="UniProtKB-KW"/>
</dbReference>
<sequence length="810" mass="90895">MKTVMTSPRARTARILSRFAGQVPRLSVDRARYFTRSFRTTEHLPLVVRWAKALAHVMENIDVRILPDELIVGRGGPEGRYGILYPELEGAYFATAGSLLESAEDMPHHFSEQDIAVIRDELLPFWAGRTFRESLADAVPLHLRRLLYKDGDIYVPSFIIHETATVRHSLQWVLDYGKVLQRGFCGIYQEAARRLDALDINDPSNNWDKAPFYRAVMILCEGIRSFACRYAALARQQAAACGDAVRREELERIAAICEHVPWQSARTFHEALQAQWFTQLVSRLEQLHGGIISNGRMDQYLYPFYKKDREEGRLDEDQALELLDCLWLNMAQFVRVQPTAAGIQIYEGNAHWEHTCIGGQLADGSDATNELSWLLLRSRREFPLDYPELSLRIHEKTPEDLLQAACAAIREGRGPKFMNDAEIIDLLVRKGAGLEEARDYSGSGYSEVRLINRTTYLTGTTWFNLAAVLEMVLYDGHCSMEGSGRLGLETGDPCAFSTYAAFEEAFFAQLSFILEQVLIQQYVADTLRPAHVAAPLLSSLHDLCMEQGRDINVGRLEGALILGGQIGPTGFATVVDSLAAIRWLVYERRVLDMARLLEALRNNFEGFELERQYCLAAPKFGNQDDRVDDIAARLDRFMVEFCGRHLNYYGGTPEIFYVPVTSHRAMGGVTGATPDGRRAGDALSAGISPGAGCARNGFTAILHSVAACKYEQGLARAARMLEIPMPPRAVAGKDGCARMAAFVRTWSRQKHWHLNICMQDALQLLAARNDKEKFYAQMMPFEGYAALPGPLRPEVQAELLRDALEQDIQA</sequence>
<dbReference type="Gene3D" id="3.20.70.20">
    <property type="match status" value="1"/>
</dbReference>
<feature type="modified residue" description="Glycine radical" evidence="3">
    <location>
        <position position="783"/>
    </location>
</feature>
<evidence type="ECO:0000256" key="1">
    <source>
        <dbReference type="ARBA" id="ARBA00022818"/>
    </source>
</evidence>
<dbReference type="PANTHER" id="PTHR43641:SF2">
    <property type="entry name" value="DEHYDRATASE YBIW-RELATED"/>
    <property type="match status" value="1"/>
</dbReference>
<keyword evidence="2" id="KW-0456">Lyase</keyword>
<evidence type="ECO:0000256" key="2">
    <source>
        <dbReference type="ARBA" id="ARBA00023239"/>
    </source>
</evidence>
<reference evidence="6 7" key="1">
    <citation type="submission" date="2020-04" db="EMBL/GenBank/DDBJ databases">
        <authorList>
            <person name="Hitch T.C.A."/>
            <person name="Wylensek D."/>
            <person name="Clavel T."/>
        </authorList>
    </citation>
    <scope>NUCLEOTIDE SEQUENCE [LARGE SCALE GENOMIC DNA]</scope>
    <source>
        <strain evidence="6 7">PG-251-APC-1</strain>
    </source>
</reference>
<name>A0A848CH45_9BACT</name>
<dbReference type="PANTHER" id="PTHR43641">
    <property type="entry name" value="FORMATE ACETYLTRANSFERASE 3-RELATED"/>
    <property type="match status" value="1"/>
</dbReference>
<keyword evidence="1 3" id="KW-0556">Organic radical</keyword>
<dbReference type="EMBL" id="JABAFY010000043">
    <property type="protein sequence ID" value="NME52824.1"/>
    <property type="molecule type" value="Genomic_DNA"/>
</dbReference>
<dbReference type="Pfam" id="PF02901">
    <property type="entry name" value="PFL-like"/>
    <property type="match status" value="1"/>
</dbReference>
<dbReference type="AlphaFoldDB" id="A0A848CH45"/>
<accession>A0A848CH45</accession>
<comment type="caution">
    <text evidence="6">The sequence shown here is derived from an EMBL/GenBank/DDBJ whole genome shotgun (WGS) entry which is preliminary data.</text>
</comment>
<feature type="domain" description="Glycine radical" evidence="4">
    <location>
        <begin position="685"/>
        <end position="808"/>
    </location>
</feature>
<dbReference type="InterPro" id="IPR051215">
    <property type="entry name" value="GRE"/>
</dbReference>
<evidence type="ECO:0000259" key="4">
    <source>
        <dbReference type="PROSITE" id="PS51149"/>
    </source>
</evidence>
<evidence type="ECO:0000313" key="6">
    <source>
        <dbReference type="EMBL" id="NME52824.1"/>
    </source>
</evidence>
<dbReference type="PROSITE" id="PS51554">
    <property type="entry name" value="PFL"/>
    <property type="match status" value="1"/>
</dbReference>
<feature type="domain" description="PFL" evidence="5">
    <location>
        <begin position="10"/>
        <end position="678"/>
    </location>
</feature>
<dbReference type="Proteomes" id="UP000522333">
    <property type="component" value="Unassembled WGS sequence"/>
</dbReference>
<dbReference type="SUPFAM" id="SSF51998">
    <property type="entry name" value="PFL-like glycyl radical enzymes"/>
    <property type="match status" value="1"/>
</dbReference>
<organism evidence="6 7">
    <name type="scientific">Desulfovibrio piger</name>
    <dbReference type="NCBI Taxonomy" id="901"/>
    <lineage>
        <taxon>Bacteria</taxon>
        <taxon>Pseudomonadati</taxon>
        <taxon>Thermodesulfobacteriota</taxon>
        <taxon>Desulfovibrionia</taxon>
        <taxon>Desulfovibrionales</taxon>
        <taxon>Desulfovibrionaceae</taxon>
        <taxon>Desulfovibrio</taxon>
    </lineage>
</organism>